<dbReference type="AlphaFoldDB" id="A0A1A9LD77"/>
<dbReference type="STRING" id="1385699.A7A78_05440"/>
<protein>
    <recommendedName>
        <fullName evidence="2">Secretion system C-terminal sorting domain-containing protein</fullName>
    </recommendedName>
</protein>
<feature type="domain" description="Secretion system C-terminal sorting" evidence="2">
    <location>
        <begin position="17"/>
        <end position="84"/>
    </location>
</feature>
<dbReference type="InterPro" id="IPR026444">
    <property type="entry name" value="Secre_tail"/>
</dbReference>
<keyword evidence="4" id="KW-1185">Reference proteome</keyword>
<name>A0A1A9LD77_9FLAO</name>
<dbReference type="EMBL" id="LXIE01000034">
    <property type="protein sequence ID" value="OAD90711.1"/>
    <property type="molecule type" value="Genomic_DNA"/>
</dbReference>
<reference evidence="3 4" key="1">
    <citation type="submission" date="2016-05" db="EMBL/GenBank/DDBJ databases">
        <title>Genome sequencing of Vitellibacter soesokkakensis RSSK-12.</title>
        <authorList>
            <person name="Thevarajoo S."/>
            <person name="Selvaratnam C."/>
            <person name="Goh K.M."/>
            <person name="Chan K.-G."/>
            <person name="Chong C.S."/>
        </authorList>
    </citation>
    <scope>NUCLEOTIDE SEQUENCE [LARGE SCALE GENOMIC DNA]</scope>
    <source>
        <strain evidence="3 4">RSSK-12</strain>
    </source>
</reference>
<accession>A0A1A9LD77</accession>
<evidence type="ECO:0000313" key="3">
    <source>
        <dbReference type="EMBL" id="OAD90711.1"/>
    </source>
</evidence>
<dbReference type="NCBIfam" id="TIGR04183">
    <property type="entry name" value="Por_Secre_tail"/>
    <property type="match status" value="1"/>
</dbReference>
<dbReference type="Proteomes" id="UP000077552">
    <property type="component" value="Unassembled WGS sequence"/>
</dbReference>
<dbReference type="Pfam" id="PF18962">
    <property type="entry name" value="Por_Secre_tail"/>
    <property type="match status" value="1"/>
</dbReference>
<keyword evidence="1" id="KW-0732">Signal</keyword>
<evidence type="ECO:0000259" key="2">
    <source>
        <dbReference type="Pfam" id="PF18962"/>
    </source>
</evidence>
<sequence length="85" mass="8985">MTPSLGVSDNSNSNFSIYPNPANGKVNINTSIAGEKQVVVYDLLGKQVINTTTNGELNISALKSGVYLVSITQNETTATVKLVVQ</sequence>
<organism evidence="3 4">
    <name type="scientific">Aequorivita soesokkakensis</name>
    <dbReference type="NCBI Taxonomy" id="1385699"/>
    <lineage>
        <taxon>Bacteria</taxon>
        <taxon>Pseudomonadati</taxon>
        <taxon>Bacteroidota</taxon>
        <taxon>Flavobacteriia</taxon>
        <taxon>Flavobacteriales</taxon>
        <taxon>Flavobacteriaceae</taxon>
        <taxon>Aequorivita</taxon>
    </lineage>
</organism>
<evidence type="ECO:0000313" key="4">
    <source>
        <dbReference type="Proteomes" id="UP000077552"/>
    </source>
</evidence>
<gene>
    <name evidence="3" type="ORF">A7A78_05440</name>
</gene>
<evidence type="ECO:0000256" key="1">
    <source>
        <dbReference type="ARBA" id="ARBA00022729"/>
    </source>
</evidence>
<comment type="caution">
    <text evidence="3">The sequence shown here is derived from an EMBL/GenBank/DDBJ whole genome shotgun (WGS) entry which is preliminary data.</text>
</comment>
<proteinExistence type="predicted"/>